<evidence type="ECO:0000256" key="1">
    <source>
        <dbReference type="PROSITE-ProRule" id="PRU00176"/>
    </source>
</evidence>
<feature type="region of interest" description="Disordered" evidence="2">
    <location>
        <begin position="164"/>
        <end position="407"/>
    </location>
</feature>
<feature type="region of interest" description="Disordered" evidence="2">
    <location>
        <begin position="1"/>
        <end position="45"/>
    </location>
</feature>
<organism evidence="4 5">
    <name type="scientific">Rhododendron griersonianum</name>
    <dbReference type="NCBI Taxonomy" id="479676"/>
    <lineage>
        <taxon>Eukaryota</taxon>
        <taxon>Viridiplantae</taxon>
        <taxon>Streptophyta</taxon>
        <taxon>Embryophyta</taxon>
        <taxon>Tracheophyta</taxon>
        <taxon>Spermatophyta</taxon>
        <taxon>Magnoliopsida</taxon>
        <taxon>eudicotyledons</taxon>
        <taxon>Gunneridae</taxon>
        <taxon>Pentapetalae</taxon>
        <taxon>asterids</taxon>
        <taxon>Ericales</taxon>
        <taxon>Ericaceae</taxon>
        <taxon>Ericoideae</taxon>
        <taxon>Rhodoreae</taxon>
        <taxon>Rhododendron</taxon>
    </lineage>
</organism>
<dbReference type="GO" id="GO:0003723">
    <property type="term" value="F:RNA binding"/>
    <property type="evidence" value="ECO:0007669"/>
    <property type="project" value="UniProtKB-UniRule"/>
</dbReference>
<feature type="compositionally biased region" description="Low complexity" evidence="2">
    <location>
        <begin position="1"/>
        <end position="15"/>
    </location>
</feature>
<comment type="caution">
    <text evidence="4">The sequence shown here is derived from an EMBL/GenBank/DDBJ whole genome shotgun (WGS) entry which is preliminary data.</text>
</comment>
<feature type="compositionally biased region" description="Polar residues" evidence="2">
    <location>
        <begin position="398"/>
        <end position="407"/>
    </location>
</feature>
<evidence type="ECO:0000313" key="5">
    <source>
        <dbReference type="Proteomes" id="UP000823749"/>
    </source>
</evidence>
<gene>
    <name evidence="4" type="ORF">RHGRI_036266</name>
</gene>
<dbReference type="SUPFAM" id="SSF54928">
    <property type="entry name" value="RNA-binding domain, RBD"/>
    <property type="match status" value="1"/>
</dbReference>
<feature type="compositionally biased region" description="Basic residues" evidence="2">
    <location>
        <begin position="279"/>
        <end position="288"/>
    </location>
</feature>
<feature type="compositionally biased region" description="Basic residues" evidence="2">
    <location>
        <begin position="357"/>
        <end position="372"/>
    </location>
</feature>
<evidence type="ECO:0000313" key="4">
    <source>
        <dbReference type="EMBL" id="KAG5515164.1"/>
    </source>
</evidence>
<dbReference type="InterPro" id="IPR035979">
    <property type="entry name" value="RBD_domain_sf"/>
</dbReference>
<keyword evidence="5" id="KW-1185">Reference proteome</keyword>
<dbReference type="InterPro" id="IPR000504">
    <property type="entry name" value="RRM_dom"/>
</dbReference>
<feature type="compositionally biased region" description="Low complexity" evidence="2">
    <location>
        <begin position="227"/>
        <end position="238"/>
    </location>
</feature>
<dbReference type="Gene3D" id="3.30.70.330">
    <property type="match status" value="1"/>
</dbReference>
<dbReference type="Proteomes" id="UP000823749">
    <property type="component" value="Chromosome 13"/>
</dbReference>
<dbReference type="EMBL" id="JACTNZ010000013">
    <property type="protein sequence ID" value="KAG5515164.1"/>
    <property type="molecule type" value="Genomic_DNA"/>
</dbReference>
<dbReference type="InterPro" id="IPR012677">
    <property type="entry name" value="Nucleotide-bd_a/b_plait_sf"/>
</dbReference>
<feature type="compositionally biased region" description="Basic and acidic residues" evidence="2">
    <location>
        <begin position="240"/>
        <end position="249"/>
    </location>
</feature>
<dbReference type="PROSITE" id="PS50102">
    <property type="entry name" value="RRM"/>
    <property type="match status" value="1"/>
</dbReference>
<proteinExistence type="predicted"/>
<feature type="compositionally biased region" description="Low complexity" evidence="2">
    <location>
        <begin position="381"/>
        <end position="397"/>
    </location>
</feature>
<protein>
    <recommendedName>
        <fullName evidence="3">RRM domain-containing protein</fullName>
    </recommendedName>
</protein>
<dbReference type="Pfam" id="PF00076">
    <property type="entry name" value="RRM_1"/>
    <property type="match status" value="1"/>
</dbReference>
<dbReference type="PANTHER" id="PTHR48034">
    <property type="entry name" value="TRANSFORMER-2 SEX-DETERMINING PROTEIN-RELATED"/>
    <property type="match status" value="1"/>
</dbReference>
<sequence length="407" mass="47573">MMYSKSSRYSRSPSPYERRSDPRAVSRSRSISRSRSRSRDASIENPGNNLYVTGLSARVSKRDLEKHFSNEGKVEDIHLVIDPWTRESRGFGFVTMSTVEEADRCVKYLDRSVLEGRVITVERSFASAPEVFLAAGWQLFTKVNSTNQSNQTQQANIRLLFQRVAKRRRGRTPTPGRYLGLRTVSAQRRSPSYSLYSRSRSPRYSSERERTRSPSPCYGRYRRGRSYSRSSSPYSRSPVSRRDRSDSPYRSRHRQYSPDNYHYRRSRCHQSAFRSISPRVRRGSRRNYSRSVSPRPRRSMRRSYSPSISPRRSRRSYSRSISPVYRRSSRRSYSRSICPVYRRSSRRSYSRSVSPSPRRRSRRSAYRGSSRRHGYDRDGYSSRSYSRSPIESPYSRSVTPTSASPSP</sequence>
<evidence type="ECO:0000256" key="2">
    <source>
        <dbReference type="SAM" id="MobiDB-lite"/>
    </source>
</evidence>
<feature type="compositionally biased region" description="Low complexity" evidence="2">
    <location>
        <begin position="188"/>
        <end position="204"/>
    </location>
</feature>
<dbReference type="InterPro" id="IPR050441">
    <property type="entry name" value="RBM"/>
</dbReference>
<feature type="domain" description="RRM" evidence="3">
    <location>
        <begin position="48"/>
        <end position="126"/>
    </location>
</feature>
<dbReference type="AlphaFoldDB" id="A0AAV6HM61"/>
<name>A0AAV6HM61_9ERIC</name>
<reference evidence="4 5" key="1">
    <citation type="submission" date="2020-08" db="EMBL/GenBank/DDBJ databases">
        <title>Plant Genome Project.</title>
        <authorList>
            <person name="Zhang R.-G."/>
        </authorList>
    </citation>
    <scope>NUCLEOTIDE SEQUENCE [LARGE SCALE GENOMIC DNA]</scope>
    <source>
        <strain evidence="4">WSP0</strain>
        <tissue evidence="4">Leaf</tissue>
    </source>
</reference>
<dbReference type="SMART" id="SM00360">
    <property type="entry name" value="RRM"/>
    <property type="match status" value="1"/>
</dbReference>
<accession>A0AAV6HM61</accession>
<evidence type="ECO:0000259" key="3">
    <source>
        <dbReference type="PROSITE" id="PS50102"/>
    </source>
</evidence>
<keyword evidence="1" id="KW-0694">RNA-binding</keyword>